<feature type="compositionally biased region" description="Low complexity" evidence="1">
    <location>
        <begin position="13"/>
        <end position="30"/>
    </location>
</feature>
<name>A0ABQ2JLN7_9ACTN</name>
<gene>
    <name evidence="2" type="ORF">GCM10012285_32850</name>
</gene>
<feature type="region of interest" description="Disordered" evidence="1">
    <location>
        <begin position="55"/>
        <end position="153"/>
    </location>
</feature>
<accession>A0ABQ2JLN7</accession>
<dbReference type="RefSeq" id="WP_189098680.1">
    <property type="nucleotide sequence ID" value="NZ_BMND01000012.1"/>
</dbReference>
<dbReference type="GeneID" id="301549031"/>
<evidence type="ECO:0000313" key="3">
    <source>
        <dbReference type="Proteomes" id="UP000600080"/>
    </source>
</evidence>
<protein>
    <recommendedName>
        <fullName evidence="4">Lipoprotein</fullName>
    </recommendedName>
</protein>
<evidence type="ECO:0000256" key="1">
    <source>
        <dbReference type="SAM" id="MobiDB-lite"/>
    </source>
</evidence>
<keyword evidence="3" id="KW-1185">Reference proteome</keyword>
<evidence type="ECO:0000313" key="2">
    <source>
        <dbReference type="EMBL" id="GGN47274.1"/>
    </source>
</evidence>
<evidence type="ECO:0008006" key="4">
    <source>
        <dbReference type="Google" id="ProtNLM"/>
    </source>
</evidence>
<dbReference type="EMBL" id="BMND01000012">
    <property type="protein sequence ID" value="GGN47274.1"/>
    <property type="molecule type" value="Genomic_DNA"/>
</dbReference>
<comment type="caution">
    <text evidence="2">The sequence shown here is derived from an EMBL/GenBank/DDBJ whole genome shotgun (WGS) entry which is preliminary data.</text>
</comment>
<reference evidence="3" key="1">
    <citation type="journal article" date="2019" name="Int. J. Syst. Evol. Microbiol.">
        <title>The Global Catalogue of Microorganisms (GCM) 10K type strain sequencing project: providing services to taxonomists for standard genome sequencing and annotation.</title>
        <authorList>
            <consortium name="The Broad Institute Genomics Platform"/>
            <consortium name="The Broad Institute Genome Sequencing Center for Infectious Disease"/>
            <person name="Wu L."/>
            <person name="Ma J."/>
        </authorList>
    </citation>
    <scope>NUCLEOTIDE SEQUENCE [LARGE SCALE GENOMIC DNA]</scope>
    <source>
        <strain evidence="3">CGMCC 4.7323</strain>
    </source>
</reference>
<feature type="compositionally biased region" description="Basic and acidic residues" evidence="1">
    <location>
        <begin position="87"/>
        <end position="102"/>
    </location>
</feature>
<proteinExistence type="predicted"/>
<feature type="region of interest" description="Disordered" evidence="1">
    <location>
        <begin position="1"/>
        <end position="30"/>
    </location>
</feature>
<sequence length="249" mass="24234">MSWHKDPETDVDSTGTATPATAGLGTGSAPAFRRGRTLVAASLIAVAAFSLTACGTGQDAHKPSTKVSTSPDPVDASKEAASLGDTAAKEDAAMGQKTREPAKGGGGSAKASGGKADGGSSTSGAAKGAGSDAGSDAGSSAAAGSGSAPRSKAANGTWTGVLAYLAPGKLTVTPESGTEQAFFVGSGTKTLGAATICASNDNVTMDSSGYGTSPCTTAQLETAAKMGFVEVRVTVEDGVATRIAEHYHP</sequence>
<dbReference type="Proteomes" id="UP000600080">
    <property type="component" value="Unassembled WGS sequence"/>
</dbReference>
<organism evidence="2 3">
    <name type="scientific">Streptomyces kronopolitis</name>
    <dbReference type="NCBI Taxonomy" id="1612435"/>
    <lineage>
        <taxon>Bacteria</taxon>
        <taxon>Bacillati</taxon>
        <taxon>Actinomycetota</taxon>
        <taxon>Actinomycetes</taxon>
        <taxon>Kitasatosporales</taxon>
        <taxon>Streptomycetaceae</taxon>
        <taxon>Streptomyces</taxon>
    </lineage>
</organism>
<feature type="compositionally biased region" description="Low complexity" evidence="1">
    <location>
        <begin position="109"/>
        <end position="153"/>
    </location>
</feature>